<accession>A0ABR4FEP0</accession>
<dbReference type="Proteomes" id="UP001600888">
    <property type="component" value="Unassembled WGS sequence"/>
</dbReference>
<feature type="compositionally biased region" description="Basic and acidic residues" evidence="1">
    <location>
        <begin position="116"/>
        <end position="131"/>
    </location>
</feature>
<reference evidence="2 3" key="1">
    <citation type="submission" date="2024-03" db="EMBL/GenBank/DDBJ databases">
        <title>A high-quality draft genome sequence of Diaporthe vaccinii, a causative agent of upright dieback and viscid rot disease in cranberry plants.</title>
        <authorList>
            <person name="Sarrasin M."/>
            <person name="Lang B.F."/>
            <person name="Burger G."/>
        </authorList>
    </citation>
    <scope>NUCLEOTIDE SEQUENCE [LARGE SCALE GENOMIC DNA]</scope>
    <source>
        <strain evidence="2 3">IS7</strain>
    </source>
</reference>
<evidence type="ECO:0000256" key="1">
    <source>
        <dbReference type="SAM" id="MobiDB-lite"/>
    </source>
</evidence>
<feature type="compositionally biased region" description="Polar residues" evidence="1">
    <location>
        <begin position="39"/>
        <end position="49"/>
    </location>
</feature>
<gene>
    <name evidence="2" type="ORF">FJTKL_05146</name>
</gene>
<protein>
    <recommendedName>
        <fullName evidence="4">SWIM-type domain-containing protein</fullName>
    </recommendedName>
</protein>
<name>A0ABR4FEP0_9PEZI</name>
<feature type="compositionally biased region" description="Low complexity" evidence="1">
    <location>
        <begin position="181"/>
        <end position="192"/>
    </location>
</feature>
<evidence type="ECO:0000313" key="2">
    <source>
        <dbReference type="EMBL" id="KAL2293163.1"/>
    </source>
</evidence>
<organism evidence="2 3">
    <name type="scientific">Diaporthe vaccinii</name>
    <dbReference type="NCBI Taxonomy" id="105482"/>
    <lineage>
        <taxon>Eukaryota</taxon>
        <taxon>Fungi</taxon>
        <taxon>Dikarya</taxon>
        <taxon>Ascomycota</taxon>
        <taxon>Pezizomycotina</taxon>
        <taxon>Sordariomycetes</taxon>
        <taxon>Sordariomycetidae</taxon>
        <taxon>Diaporthales</taxon>
        <taxon>Diaporthaceae</taxon>
        <taxon>Diaporthe</taxon>
        <taxon>Diaporthe eres species complex</taxon>
    </lineage>
</organism>
<dbReference type="EMBL" id="JBAWTH010000001">
    <property type="protein sequence ID" value="KAL2293163.1"/>
    <property type="molecule type" value="Genomic_DNA"/>
</dbReference>
<evidence type="ECO:0000313" key="3">
    <source>
        <dbReference type="Proteomes" id="UP001600888"/>
    </source>
</evidence>
<feature type="region of interest" description="Disordered" evidence="1">
    <location>
        <begin position="106"/>
        <end position="192"/>
    </location>
</feature>
<feature type="region of interest" description="Disordered" evidence="1">
    <location>
        <begin position="23"/>
        <end position="63"/>
    </location>
</feature>
<evidence type="ECO:0008006" key="4">
    <source>
        <dbReference type="Google" id="ProtNLM"/>
    </source>
</evidence>
<feature type="compositionally biased region" description="Gly residues" evidence="1">
    <location>
        <begin position="170"/>
        <end position="180"/>
    </location>
</feature>
<keyword evidence="3" id="KW-1185">Reference proteome</keyword>
<comment type="caution">
    <text evidence="2">The sequence shown here is derived from an EMBL/GenBank/DDBJ whole genome shotgun (WGS) entry which is preliminary data.</text>
</comment>
<proteinExistence type="predicted"/>
<sequence>MSSSPSALPTPRQLLTSILNRISEIPAPTAPGPGDAPAQTSSSTVTRTDSFPERAREPPTNPLRLIDASYRPLFTTLHVLFPSLLLPALDLLDRGLVARLVSSGEAATSVPAEGTHLAHQEDGSHGTRDEDSGGSQVRDSTAAATAAPPPSPPPSVYLVRSAQKPTRRPYGGGGSGGGDATGTTAAPTATTTSQRTYVVHTTAWNCTCAAFAFSAFPPLAGAPTLLGQGQHNGPEDPVSAIAIMDDGDDTEEGEEGEERGLWQFGGVSFDGCTGAGGVPPCCKHLLACVLTERWGCGLGRYVARREVERDEMAGVFADV</sequence>